<dbReference type="Proteomes" id="UP001195769">
    <property type="component" value="Unassembled WGS sequence"/>
</dbReference>
<organism evidence="2 3">
    <name type="scientific">Suillus fuscotomentosus</name>
    <dbReference type="NCBI Taxonomy" id="1912939"/>
    <lineage>
        <taxon>Eukaryota</taxon>
        <taxon>Fungi</taxon>
        <taxon>Dikarya</taxon>
        <taxon>Basidiomycota</taxon>
        <taxon>Agaricomycotina</taxon>
        <taxon>Agaricomycetes</taxon>
        <taxon>Agaricomycetidae</taxon>
        <taxon>Boletales</taxon>
        <taxon>Suillineae</taxon>
        <taxon>Suillaceae</taxon>
        <taxon>Suillus</taxon>
    </lineage>
</organism>
<keyword evidence="1" id="KW-0812">Transmembrane</keyword>
<dbReference type="EMBL" id="JABBWK010000025">
    <property type="protein sequence ID" value="KAG1900695.1"/>
    <property type="molecule type" value="Genomic_DNA"/>
</dbReference>
<keyword evidence="3" id="KW-1185">Reference proteome</keyword>
<dbReference type="GeneID" id="64655902"/>
<gene>
    <name evidence="2" type="ORF">F5891DRAFT_1031413</name>
</gene>
<name>A0AAD4E6X0_9AGAM</name>
<keyword evidence="1" id="KW-1133">Transmembrane helix</keyword>
<feature type="transmembrane region" description="Helical" evidence="1">
    <location>
        <begin position="23"/>
        <end position="43"/>
    </location>
</feature>
<feature type="transmembrane region" description="Helical" evidence="1">
    <location>
        <begin position="55"/>
        <end position="72"/>
    </location>
</feature>
<accession>A0AAD4E6X0</accession>
<keyword evidence="1" id="KW-0472">Membrane</keyword>
<dbReference type="RefSeq" id="XP_041226271.1">
    <property type="nucleotide sequence ID" value="XM_041361604.1"/>
</dbReference>
<reference evidence="2" key="1">
    <citation type="journal article" date="2020" name="New Phytol.">
        <title>Comparative genomics reveals dynamic genome evolution in host specialist ectomycorrhizal fungi.</title>
        <authorList>
            <person name="Lofgren L.A."/>
            <person name="Nguyen N.H."/>
            <person name="Vilgalys R."/>
            <person name="Ruytinx J."/>
            <person name="Liao H.L."/>
            <person name="Branco S."/>
            <person name="Kuo A."/>
            <person name="LaButti K."/>
            <person name="Lipzen A."/>
            <person name="Andreopoulos W."/>
            <person name="Pangilinan J."/>
            <person name="Riley R."/>
            <person name="Hundley H."/>
            <person name="Na H."/>
            <person name="Barry K."/>
            <person name="Grigoriev I.V."/>
            <person name="Stajich J.E."/>
            <person name="Kennedy P.G."/>
        </authorList>
    </citation>
    <scope>NUCLEOTIDE SEQUENCE</scope>
    <source>
        <strain evidence="2">FC203</strain>
    </source>
</reference>
<evidence type="ECO:0000313" key="3">
    <source>
        <dbReference type="Proteomes" id="UP001195769"/>
    </source>
</evidence>
<proteinExistence type="predicted"/>
<dbReference type="AlphaFoldDB" id="A0AAD4E6X0"/>
<protein>
    <submittedName>
        <fullName evidence="2">Uncharacterized protein</fullName>
    </submittedName>
</protein>
<evidence type="ECO:0000256" key="1">
    <source>
        <dbReference type="SAM" id="Phobius"/>
    </source>
</evidence>
<sequence length="73" mass="8506">MVPSWPFVVVRPSLMVPSSGRSWWSFPFLSSWLLAGLFSWFLADLSSSFHSSLHYLFLFSFCPVTTYVVFKYK</sequence>
<comment type="caution">
    <text evidence="2">The sequence shown here is derived from an EMBL/GenBank/DDBJ whole genome shotgun (WGS) entry which is preliminary data.</text>
</comment>
<evidence type="ECO:0000313" key="2">
    <source>
        <dbReference type="EMBL" id="KAG1900695.1"/>
    </source>
</evidence>